<feature type="compositionally biased region" description="Basic residues" evidence="5">
    <location>
        <begin position="404"/>
        <end position="413"/>
    </location>
</feature>
<feature type="compositionally biased region" description="Basic and acidic residues" evidence="5">
    <location>
        <begin position="1"/>
        <end position="47"/>
    </location>
</feature>
<feature type="compositionally biased region" description="Acidic residues" evidence="5">
    <location>
        <begin position="942"/>
        <end position="959"/>
    </location>
</feature>
<keyword evidence="1" id="KW-0479">Metal-binding</keyword>
<feature type="domain" description="PHD-type" evidence="6">
    <location>
        <begin position="497"/>
        <end position="547"/>
    </location>
</feature>
<feature type="compositionally biased region" description="Acidic residues" evidence="5">
    <location>
        <begin position="761"/>
        <end position="788"/>
    </location>
</feature>
<sequence>MDDEESSAKQETSKDVKEEMTEESRTSEHGNDTGDAAADVKKDKMKEEEEEMNDENEEESLLDAPAGGIDVRRQSSAPQVDLNQLHSDPDFAAICSFFNKFGVLLGIKNVLISFTKLEEMLTTFDEKGRVNKELLDLHMSLMRRIRFLSVRADNWENYLKKFLGLNESTEEELFKLERYGYVHLPVSVKIQILKALCEAQFDFNPKLKEHLVSTCKAVDLRLIPVGNDKDGLSYWVQKDQKHDIRVYTEEPDDLSGTTWKLIAKTRDDLDGIINRLKETDLGYKKKSTNEDEKKKKEGQAAVPPEEGTMTLATKKGTFIDVCYDEQTVKKMREHLLNQKEERRNRIQGKVTKVNESKQSSDEEDEVESEKVEKNKEEELDVLGHRLLPRRSAASKALNMICSPQRKKVERKKKEKEDNGDSNDVPEEKNKSSSDDDEEDSSESNDEVEDGSDGEFVIKTAKKSGTGKKRARKLHAEEEESSTDEEEELRERKQANEDSLCGACKKSTDWDVLLLCDHCDDAWHTYCLKPMLWYVPDGEWYCPKCNHGMLIEKLEEIAKCLDFHCKKQATEDKKKKAAADRLRREMEYIGVSLNNIIPTTIKQSANQGSSSESEEESDENEDRLKERKSKRKAVRRIAPHSRFQREVLLTIAEGRSRRTTKQIDYKFSEFDNAIKGACEELGDASPTHSPPGELHRPSGGAGRGKDMANIIEADRKRSADENAEEGEAAGGEGSDDDAGESKVGKPPGRPKTVKQRKRLNDLDAEEDDDDDSEEYQASDSEVEEADAELIESGSEYVPSDMERRTRRSGFRIGVRTQSDDDFIDDDESDEDEYDYKEKRKSKGRAAPAKKKRKRGWNSDENESEESEGSNYSDDSRKAKKRKSAASSGRRAPARPPSKWARKQPSSSEEEEEEESEEERPKTKTGRPMRKAVVKAVKSKIVQDESEEDEDEQEEEEEENPEKEGEEKEKSPEKKKDDKKSKKSKGEDDEDEFQPTSEEGEEEDEEEEEVDEEAEDEEENEKQAPSDKEDKNTEEDEDEDEPPRKQIKRMTGAAPTASIRDVVRQPVKKTPPKSKAAPLPSPKKAQLKKETTPENEKEKSPESSGKEKEKEVKPVIKPAENPAPEKAPQASLPVKAEPTTSREPKTMTMTVPAPVPVTSSVLPPVPVPHSVPHPHRPGPPQPIASSSPYATAAPPPFHYSAPINPYYPGVPPGMMPLPASSSANYPPPPYAYSMPPPPVHPGINFPVNPYAPSSTSSAVPNPYAQIPQGPPGEKNLKDLQSL</sequence>
<feature type="compositionally biased region" description="Acidic residues" evidence="5">
    <location>
        <begin position="818"/>
        <end position="833"/>
    </location>
</feature>
<evidence type="ECO:0000313" key="8">
    <source>
        <dbReference type="Proteomes" id="UP000218231"/>
    </source>
</evidence>
<reference evidence="7 8" key="1">
    <citation type="journal article" date="2017" name="Curr. Biol.">
        <title>Genome architecture and evolution of a unichromosomal asexual nematode.</title>
        <authorList>
            <person name="Fradin H."/>
            <person name="Zegar C."/>
            <person name="Gutwein M."/>
            <person name="Lucas J."/>
            <person name="Kovtun M."/>
            <person name="Corcoran D."/>
            <person name="Baugh L.R."/>
            <person name="Kiontke K."/>
            <person name="Gunsalus K."/>
            <person name="Fitch D.H."/>
            <person name="Piano F."/>
        </authorList>
    </citation>
    <scope>NUCLEOTIDE SEQUENCE [LARGE SCALE GENOMIC DNA]</scope>
    <source>
        <strain evidence="7">PF1309</strain>
    </source>
</reference>
<feature type="compositionally biased region" description="Basic residues" evidence="5">
    <location>
        <begin position="837"/>
        <end position="854"/>
    </location>
</feature>
<feature type="region of interest" description="Disordered" evidence="5">
    <location>
        <begin position="599"/>
        <end position="636"/>
    </location>
</feature>
<dbReference type="InterPro" id="IPR019786">
    <property type="entry name" value="Zinc_finger_PHD-type_CS"/>
</dbReference>
<feature type="region of interest" description="Disordered" evidence="5">
    <location>
        <begin position="339"/>
        <end position="490"/>
    </location>
</feature>
<dbReference type="EMBL" id="LIAE01006728">
    <property type="protein sequence ID" value="PAV85796.1"/>
    <property type="molecule type" value="Genomic_DNA"/>
</dbReference>
<feature type="compositionally biased region" description="Acidic residues" evidence="5">
    <location>
        <begin position="434"/>
        <end position="452"/>
    </location>
</feature>
<feature type="region of interest" description="Disordered" evidence="5">
    <location>
        <begin position="679"/>
        <end position="1191"/>
    </location>
</feature>
<keyword evidence="2 4" id="KW-0863">Zinc-finger</keyword>
<dbReference type="SMART" id="SM00249">
    <property type="entry name" value="PHD"/>
    <property type="match status" value="1"/>
</dbReference>
<dbReference type="PROSITE" id="PS50016">
    <property type="entry name" value="ZF_PHD_2"/>
    <property type="match status" value="1"/>
</dbReference>
<feature type="compositionally biased region" description="Basic and acidic residues" evidence="5">
    <location>
        <begin position="284"/>
        <end position="298"/>
    </location>
</feature>
<dbReference type="AlphaFoldDB" id="A0A2A2LHR4"/>
<feature type="compositionally biased region" description="Basic and acidic residues" evidence="5">
    <location>
        <begin position="1085"/>
        <end position="1112"/>
    </location>
</feature>
<name>A0A2A2LHR4_9BILA</name>
<feature type="compositionally biased region" description="Low complexity" evidence="5">
    <location>
        <begin position="1113"/>
        <end position="1128"/>
    </location>
</feature>
<dbReference type="GO" id="GO:0008270">
    <property type="term" value="F:zinc ion binding"/>
    <property type="evidence" value="ECO:0007669"/>
    <property type="project" value="UniProtKB-KW"/>
</dbReference>
<dbReference type="InterPro" id="IPR011011">
    <property type="entry name" value="Znf_FYVE_PHD"/>
</dbReference>
<feature type="compositionally biased region" description="Acidic residues" evidence="5">
    <location>
        <begin position="906"/>
        <end position="916"/>
    </location>
</feature>
<feature type="compositionally biased region" description="Basic residues" evidence="5">
    <location>
        <begin position="921"/>
        <end position="931"/>
    </location>
</feature>
<evidence type="ECO:0000256" key="4">
    <source>
        <dbReference type="PROSITE-ProRule" id="PRU00146"/>
    </source>
</evidence>
<accession>A0A2A2LHR4</accession>
<dbReference type="Pfam" id="PF00628">
    <property type="entry name" value="PHD"/>
    <property type="match status" value="1"/>
</dbReference>
<dbReference type="GO" id="GO:0045892">
    <property type="term" value="P:negative regulation of DNA-templated transcription"/>
    <property type="evidence" value="ECO:0007669"/>
    <property type="project" value="TreeGrafter"/>
</dbReference>
<dbReference type="PROSITE" id="PS01359">
    <property type="entry name" value="ZF_PHD_1"/>
    <property type="match status" value="1"/>
</dbReference>
<evidence type="ECO:0000256" key="5">
    <source>
        <dbReference type="SAM" id="MobiDB-lite"/>
    </source>
</evidence>
<feature type="compositionally biased region" description="Low complexity" evidence="5">
    <location>
        <begin position="1071"/>
        <end position="1082"/>
    </location>
</feature>
<feature type="compositionally biased region" description="Basic residues" evidence="5">
    <location>
        <begin position="625"/>
        <end position="636"/>
    </location>
</feature>
<evidence type="ECO:0000256" key="1">
    <source>
        <dbReference type="ARBA" id="ARBA00022723"/>
    </source>
</evidence>
<dbReference type="InterPro" id="IPR013083">
    <property type="entry name" value="Znf_RING/FYVE/PHD"/>
</dbReference>
<evidence type="ECO:0000259" key="6">
    <source>
        <dbReference type="PROSITE" id="PS50016"/>
    </source>
</evidence>
<dbReference type="SUPFAM" id="SSF57903">
    <property type="entry name" value="FYVE/PHD zinc finger"/>
    <property type="match status" value="1"/>
</dbReference>
<keyword evidence="3" id="KW-0862">Zinc</keyword>
<dbReference type="OrthoDB" id="10055895at2759"/>
<protein>
    <recommendedName>
        <fullName evidence="6">PHD-type domain-containing protein</fullName>
    </recommendedName>
</protein>
<feature type="compositionally biased region" description="Basic and acidic residues" evidence="5">
    <location>
        <begin position="960"/>
        <end position="984"/>
    </location>
</feature>
<feature type="compositionally biased region" description="Basic and acidic residues" evidence="5">
    <location>
        <begin position="1019"/>
        <end position="1029"/>
    </location>
</feature>
<feature type="compositionally biased region" description="Acidic residues" evidence="5">
    <location>
        <begin position="476"/>
        <end position="487"/>
    </location>
</feature>
<dbReference type="Gene3D" id="3.30.40.10">
    <property type="entry name" value="Zinc/RING finger domain, C3HC4 (zinc finger)"/>
    <property type="match status" value="1"/>
</dbReference>
<feature type="compositionally biased region" description="Acidic residues" evidence="5">
    <location>
        <begin position="1030"/>
        <end position="1039"/>
    </location>
</feature>
<feature type="region of interest" description="Disordered" evidence="5">
    <location>
        <begin position="1"/>
        <end position="63"/>
    </location>
</feature>
<keyword evidence="8" id="KW-1185">Reference proteome</keyword>
<dbReference type="PANTHER" id="PTHR14296">
    <property type="entry name" value="REMODELING AND SPACING FACTOR 1"/>
    <property type="match status" value="1"/>
</dbReference>
<evidence type="ECO:0000256" key="3">
    <source>
        <dbReference type="ARBA" id="ARBA00022833"/>
    </source>
</evidence>
<feature type="compositionally biased region" description="Basic residues" evidence="5">
    <location>
        <begin position="459"/>
        <end position="472"/>
    </location>
</feature>
<evidence type="ECO:0000256" key="2">
    <source>
        <dbReference type="ARBA" id="ARBA00022771"/>
    </source>
</evidence>
<feature type="region of interest" description="Disordered" evidence="5">
    <location>
        <begin position="284"/>
        <end position="309"/>
    </location>
</feature>
<dbReference type="GO" id="GO:0031213">
    <property type="term" value="C:RSF complex"/>
    <property type="evidence" value="ECO:0007669"/>
    <property type="project" value="InterPro"/>
</dbReference>
<feature type="compositionally biased region" description="Acidic residues" evidence="5">
    <location>
        <begin position="611"/>
        <end position="620"/>
    </location>
</feature>
<dbReference type="PANTHER" id="PTHR14296:SF16">
    <property type="entry name" value="REMODELING AND SPACING FACTOR 1"/>
    <property type="match status" value="1"/>
</dbReference>
<dbReference type="InterPro" id="IPR028938">
    <property type="entry name" value="Rsf1-like"/>
</dbReference>
<dbReference type="CDD" id="cd15543">
    <property type="entry name" value="PHD_RSF1"/>
    <property type="match status" value="1"/>
</dbReference>
<dbReference type="InterPro" id="IPR001965">
    <property type="entry name" value="Znf_PHD"/>
</dbReference>
<dbReference type="GO" id="GO:0042393">
    <property type="term" value="F:histone binding"/>
    <property type="evidence" value="ECO:0007669"/>
    <property type="project" value="TreeGrafter"/>
</dbReference>
<evidence type="ECO:0000313" key="7">
    <source>
        <dbReference type="EMBL" id="PAV85796.1"/>
    </source>
</evidence>
<comment type="caution">
    <text evidence="7">The sequence shown here is derived from an EMBL/GenBank/DDBJ whole genome shotgun (WGS) entry which is preliminary data.</text>
</comment>
<feature type="compositionally biased region" description="Acidic residues" evidence="5">
    <location>
        <begin position="720"/>
        <end position="737"/>
    </location>
</feature>
<dbReference type="Proteomes" id="UP000218231">
    <property type="component" value="Unassembled WGS sequence"/>
</dbReference>
<proteinExistence type="predicted"/>
<feature type="compositionally biased region" description="Pro residues" evidence="5">
    <location>
        <begin position="1161"/>
        <end position="1180"/>
    </location>
</feature>
<dbReference type="InterPro" id="IPR019787">
    <property type="entry name" value="Znf_PHD-finger"/>
</dbReference>
<feature type="compositionally biased region" description="Acidic residues" evidence="5">
    <location>
        <begin position="48"/>
        <end position="61"/>
    </location>
</feature>
<feature type="region of interest" description="Disordered" evidence="5">
    <location>
        <begin position="1247"/>
        <end position="1280"/>
    </location>
</feature>
<gene>
    <name evidence="7" type="ORF">WR25_14384</name>
</gene>
<dbReference type="STRING" id="2018661.A0A2A2LHR4"/>
<feature type="compositionally biased region" description="Acidic residues" evidence="5">
    <location>
        <begin position="985"/>
        <end position="1018"/>
    </location>
</feature>
<organism evidence="7 8">
    <name type="scientific">Diploscapter pachys</name>
    <dbReference type="NCBI Taxonomy" id="2018661"/>
    <lineage>
        <taxon>Eukaryota</taxon>
        <taxon>Metazoa</taxon>
        <taxon>Ecdysozoa</taxon>
        <taxon>Nematoda</taxon>
        <taxon>Chromadorea</taxon>
        <taxon>Rhabditida</taxon>
        <taxon>Rhabditina</taxon>
        <taxon>Rhabditomorpha</taxon>
        <taxon>Rhabditoidea</taxon>
        <taxon>Rhabditidae</taxon>
        <taxon>Diploscapter</taxon>
    </lineage>
</organism>